<gene>
    <name evidence="4" type="ORF">LRS13_13305</name>
</gene>
<reference evidence="5" key="1">
    <citation type="submission" date="2021-11" db="EMBL/GenBank/DDBJ databases">
        <title>Cultivation dependent microbiological survey of springs from the worlds oldest radium mine currently devoted to the extraction of radon-saturated water.</title>
        <authorList>
            <person name="Kapinusova G."/>
            <person name="Smrhova T."/>
            <person name="Strejcek M."/>
            <person name="Suman J."/>
            <person name="Jani K."/>
            <person name="Pajer P."/>
            <person name="Uhlik O."/>
        </authorList>
    </citation>
    <scope>NUCLEOTIDE SEQUENCE [LARGE SCALE GENOMIC DNA]</scope>
    <source>
        <strain evidence="5">J379</strain>
    </source>
</reference>
<dbReference type="Gene3D" id="3.40.50.1820">
    <property type="entry name" value="alpha/beta hydrolase"/>
    <property type="match status" value="2"/>
</dbReference>
<feature type="domain" description="AB hydrolase-1" evidence="3">
    <location>
        <begin position="20"/>
        <end position="109"/>
    </location>
</feature>
<dbReference type="PANTHER" id="PTHR22946">
    <property type="entry name" value="DIENELACTONE HYDROLASE DOMAIN-CONTAINING PROTEIN-RELATED"/>
    <property type="match status" value="1"/>
</dbReference>
<dbReference type="PANTHER" id="PTHR22946:SF9">
    <property type="entry name" value="POLYKETIDE TRANSFERASE AF380"/>
    <property type="match status" value="1"/>
</dbReference>
<comment type="similarity">
    <text evidence="2">Belongs to the AB hydrolase superfamily. FUS2 hydrolase family.</text>
</comment>
<evidence type="ECO:0000256" key="2">
    <source>
        <dbReference type="ARBA" id="ARBA00038115"/>
    </source>
</evidence>
<keyword evidence="5" id="KW-1185">Reference proteome</keyword>
<name>A0ABY5PAR8_9ACTN</name>
<organism evidence="4 5">
    <name type="scientific">Svornostia abyssi</name>
    <dbReference type="NCBI Taxonomy" id="2898438"/>
    <lineage>
        <taxon>Bacteria</taxon>
        <taxon>Bacillati</taxon>
        <taxon>Actinomycetota</taxon>
        <taxon>Thermoleophilia</taxon>
        <taxon>Solirubrobacterales</taxon>
        <taxon>Baekduiaceae</taxon>
        <taxon>Svornostia</taxon>
    </lineage>
</organism>
<accession>A0ABY5PAR8</accession>
<dbReference type="InterPro" id="IPR029058">
    <property type="entry name" value="AB_hydrolase_fold"/>
</dbReference>
<evidence type="ECO:0000313" key="5">
    <source>
        <dbReference type="Proteomes" id="UP001058860"/>
    </source>
</evidence>
<dbReference type="GO" id="GO:0016787">
    <property type="term" value="F:hydrolase activity"/>
    <property type="evidence" value="ECO:0007669"/>
    <property type="project" value="UniProtKB-KW"/>
</dbReference>
<dbReference type="InterPro" id="IPR050261">
    <property type="entry name" value="FrsA_esterase"/>
</dbReference>
<keyword evidence="1 4" id="KW-0378">Hydrolase</keyword>
<dbReference type="Proteomes" id="UP001058860">
    <property type="component" value="Chromosome"/>
</dbReference>
<evidence type="ECO:0000313" key="4">
    <source>
        <dbReference type="EMBL" id="UUY01703.1"/>
    </source>
</evidence>
<dbReference type="InterPro" id="IPR000073">
    <property type="entry name" value="AB_hydrolase_1"/>
</dbReference>
<proteinExistence type="inferred from homology"/>
<evidence type="ECO:0000256" key="1">
    <source>
        <dbReference type="ARBA" id="ARBA00022801"/>
    </source>
</evidence>
<dbReference type="EMBL" id="CP088295">
    <property type="protein sequence ID" value="UUY01703.1"/>
    <property type="molecule type" value="Genomic_DNA"/>
</dbReference>
<protein>
    <submittedName>
        <fullName evidence="4">Alpha/beta hydrolase</fullName>
    </submittedName>
</protein>
<dbReference type="Pfam" id="PF00561">
    <property type="entry name" value="Abhydrolase_1"/>
    <property type="match status" value="1"/>
</dbReference>
<dbReference type="SUPFAM" id="SSF53474">
    <property type="entry name" value="alpha/beta-Hydrolases"/>
    <property type="match status" value="1"/>
</dbReference>
<evidence type="ECO:0000259" key="3">
    <source>
        <dbReference type="Pfam" id="PF00561"/>
    </source>
</evidence>
<sequence>MAASRRSGSPRSPSVSTPPGYACLVFDYRYFGASGGEPRELLSVRRQLEDWRAAVSYARTVEGVDPARVVLWGTSFAGGHVIRTAADDPRIAAAIAQCPFTDGIASAAALDPVASLRMAPRVVRDLVAALRDRPPVRVPAYGDPGEVALMTAPDVAPGVRALIASAGIEEPPHHVPARIALEIPRYRPGRRAKDVRCPILFCVCDRDTVAPARATLRHARRAPQAEIRRYDHGHFTIYSGDAFEEVVADQLAFLAAKVPLGN</sequence>